<dbReference type="Proteomes" id="UP000708208">
    <property type="component" value="Unassembled WGS sequence"/>
</dbReference>
<protein>
    <submittedName>
        <fullName evidence="2">Uncharacterized protein</fullName>
    </submittedName>
</protein>
<dbReference type="AlphaFoldDB" id="A0A8J2LAT7"/>
<proteinExistence type="predicted"/>
<name>A0A8J2LAT7_9HEXA</name>
<keyword evidence="3" id="KW-1185">Reference proteome</keyword>
<organism evidence="2 3">
    <name type="scientific">Allacma fusca</name>
    <dbReference type="NCBI Taxonomy" id="39272"/>
    <lineage>
        <taxon>Eukaryota</taxon>
        <taxon>Metazoa</taxon>
        <taxon>Ecdysozoa</taxon>
        <taxon>Arthropoda</taxon>
        <taxon>Hexapoda</taxon>
        <taxon>Collembola</taxon>
        <taxon>Symphypleona</taxon>
        <taxon>Sminthuridae</taxon>
        <taxon>Allacma</taxon>
    </lineage>
</organism>
<accession>A0A8J2LAT7</accession>
<gene>
    <name evidence="2" type="ORF">AFUS01_LOCUS38343</name>
</gene>
<evidence type="ECO:0000313" key="2">
    <source>
        <dbReference type="EMBL" id="CAG7828415.1"/>
    </source>
</evidence>
<sequence length="157" mass="17629">MLLLQFLTYPSSGKSGARTYQNLDAYFNLEPGLREPGFGGMCFTMLMLSFAGVRTILDNPGFGGALILLTLVTHSSYVLFFVNAFCLPEYMMTIKRELLRLLESGKMFGREILLLEKRVVGIAPIGIKIGQFYKAERESTPLFLDFLPLMGFIHPCL</sequence>
<evidence type="ECO:0000313" key="3">
    <source>
        <dbReference type="Proteomes" id="UP000708208"/>
    </source>
</evidence>
<keyword evidence="1" id="KW-1133">Transmembrane helix</keyword>
<dbReference type="EMBL" id="CAJVCH010547412">
    <property type="protein sequence ID" value="CAG7828415.1"/>
    <property type="molecule type" value="Genomic_DNA"/>
</dbReference>
<reference evidence="2" key="1">
    <citation type="submission" date="2021-06" db="EMBL/GenBank/DDBJ databases">
        <authorList>
            <person name="Hodson N. C."/>
            <person name="Mongue J. A."/>
            <person name="Jaron S. K."/>
        </authorList>
    </citation>
    <scope>NUCLEOTIDE SEQUENCE</scope>
</reference>
<keyword evidence="1" id="KW-0472">Membrane</keyword>
<comment type="caution">
    <text evidence="2">The sequence shown here is derived from an EMBL/GenBank/DDBJ whole genome shotgun (WGS) entry which is preliminary data.</text>
</comment>
<evidence type="ECO:0000256" key="1">
    <source>
        <dbReference type="SAM" id="Phobius"/>
    </source>
</evidence>
<keyword evidence="1" id="KW-0812">Transmembrane</keyword>
<feature type="transmembrane region" description="Helical" evidence="1">
    <location>
        <begin position="64"/>
        <end position="85"/>
    </location>
</feature>